<organism evidence="2 3">
    <name type="scientific">Rhododendron griersonianum</name>
    <dbReference type="NCBI Taxonomy" id="479676"/>
    <lineage>
        <taxon>Eukaryota</taxon>
        <taxon>Viridiplantae</taxon>
        <taxon>Streptophyta</taxon>
        <taxon>Embryophyta</taxon>
        <taxon>Tracheophyta</taxon>
        <taxon>Spermatophyta</taxon>
        <taxon>Magnoliopsida</taxon>
        <taxon>eudicotyledons</taxon>
        <taxon>Gunneridae</taxon>
        <taxon>Pentapetalae</taxon>
        <taxon>asterids</taxon>
        <taxon>Ericales</taxon>
        <taxon>Ericaceae</taxon>
        <taxon>Ericoideae</taxon>
        <taxon>Rhodoreae</taxon>
        <taxon>Rhododendron</taxon>
    </lineage>
</organism>
<protein>
    <submittedName>
        <fullName evidence="2">Uncharacterized protein</fullName>
    </submittedName>
</protein>
<dbReference type="EMBL" id="JACTNZ010000009">
    <property type="protein sequence ID" value="KAG5532559.1"/>
    <property type="molecule type" value="Genomic_DNA"/>
</dbReference>
<gene>
    <name evidence="2" type="ORF">RHGRI_027004</name>
</gene>
<accession>A0AAV6IZ71</accession>
<keyword evidence="3" id="KW-1185">Reference proteome</keyword>
<dbReference type="Proteomes" id="UP000823749">
    <property type="component" value="Chromosome 9"/>
</dbReference>
<evidence type="ECO:0000313" key="2">
    <source>
        <dbReference type="EMBL" id="KAG5532559.1"/>
    </source>
</evidence>
<evidence type="ECO:0000313" key="3">
    <source>
        <dbReference type="Proteomes" id="UP000823749"/>
    </source>
</evidence>
<feature type="compositionally biased region" description="Basic and acidic residues" evidence="1">
    <location>
        <begin position="1"/>
        <end position="12"/>
    </location>
</feature>
<sequence length="150" mass="17269">MSAWRERERGVDLPESDAGEGGSNSRRPTHGQRKLQKDSLFRLMLMPAAKLPISRSPCISWSHVVSRVTCSLLQYIRTKMAKGLIWATTEDLARYRGQLDWQKKQRLVRSSCWLLRRSLHNIQDLFDAADYPLFREKGASQNTSTELSFS</sequence>
<name>A0AAV6IZ71_9ERIC</name>
<dbReference type="PANTHER" id="PTHR36724:SF1">
    <property type="entry name" value="COMPLEX 1 LYR-LIKE PROTEIN"/>
    <property type="match status" value="1"/>
</dbReference>
<evidence type="ECO:0000256" key="1">
    <source>
        <dbReference type="SAM" id="MobiDB-lite"/>
    </source>
</evidence>
<reference evidence="2" key="1">
    <citation type="submission" date="2020-08" db="EMBL/GenBank/DDBJ databases">
        <title>Plant Genome Project.</title>
        <authorList>
            <person name="Zhang R.-G."/>
        </authorList>
    </citation>
    <scope>NUCLEOTIDE SEQUENCE</scope>
    <source>
        <strain evidence="2">WSP0</strain>
        <tissue evidence="2">Leaf</tissue>
    </source>
</reference>
<feature type="region of interest" description="Disordered" evidence="1">
    <location>
        <begin position="1"/>
        <end position="34"/>
    </location>
</feature>
<comment type="caution">
    <text evidence="2">The sequence shown here is derived from an EMBL/GenBank/DDBJ whole genome shotgun (WGS) entry which is preliminary data.</text>
</comment>
<dbReference type="AlphaFoldDB" id="A0AAV6IZ71"/>
<dbReference type="PANTHER" id="PTHR36724">
    <property type="entry name" value="COMPLEX 1 LYR-LIKE PROTEIN"/>
    <property type="match status" value="1"/>
</dbReference>
<proteinExistence type="predicted"/>